<evidence type="ECO:0000256" key="1">
    <source>
        <dbReference type="ARBA" id="ARBA00022737"/>
    </source>
</evidence>
<feature type="repeat" description="TPR" evidence="3">
    <location>
        <begin position="253"/>
        <end position="286"/>
    </location>
</feature>
<dbReference type="InterPro" id="IPR019734">
    <property type="entry name" value="TPR_rpt"/>
</dbReference>
<dbReference type="Proteomes" id="UP000003688">
    <property type="component" value="Unassembled WGS sequence"/>
</dbReference>
<keyword evidence="2 3" id="KW-0802">TPR repeat</keyword>
<evidence type="ECO:0000313" key="7">
    <source>
        <dbReference type="EMBL" id="EEF61529.1"/>
    </source>
</evidence>
<feature type="chain" id="PRO_5002894340" evidence="6">
    <location>
        <begin position="30"/>
        <end position="357"/>
    </location>
</feature>
<dbReference type="EMBL" id="ABOX02000009">
    <property type="protein sequence ID" value="EEF61529.1"/>
    <property type="molecule type" value="Genomic_DNA"/>
</dbReference>
<dbReference type="PANTHER" id="PTHR44943">
    <property type="entry name" value="CELLULOSE SYNTHASE OPERON PROTEIN C"/>
    <property type="match status" value="1"/>
</dbReference>
<evidence type="ECO:0000313" key="8">
    <source>
        <dbReference type="Proteomes" id="UP000003688"/>
    </source>
</evidence>
<gene>
    <name evidence="7" type="ORF">Cflav_PD4207</name>
</gene>
<dbReference type="AlphaFoldDB" id="B9XF31"/>
<name>B9XF31_PEDPL</name>
<dbReference type="SUPFAM" id="SSF48452">
    <property type="entry name" value="TPR-like"/>
    <property type="match status" value="1"/>
</dbReference>
<keyword evidence="8" id="KW-1185">Reference proteome</keyword>
<keyword evidence="5" id="KW-0472">Membrane</keyword>
<dbReference type="OrthoDB" id="5477554at2"/>
<keyword evidence="4" id="KW-0175">Coiled coil</keyword>
<evidence type="ECO:0000256" key="3">
    <source>
        <dbReference type="PROSITE-ProRule" id="PRU00339"/>
    </source>
</evidence>
<keyword evidence="6" id="KW-0732">Signal</keyword>
<organism evidence="7 8">
    <name type="scientific">Pedosphaera parvula (strain Ellin514)</name>
    <dbReference type="NCBI Taxonomy" id="320771"/>
    <lineage>
        <taxon>Bacteria</taxon>
        <taxon>Pseudomonadati</taxon>
        <taxon>Verrucomicrobiota</taxon>
        <taxon>Pedosphaerae</taxon>
        <taxon>Pedosphaerales</taxon>
        <taxon>Pedosphaeraceae</taxon>
        <taxon>Pedosphaera</taxon>
    </lineage>
</organism>
<keyword evidence="1" id="KW-0677">Repeat</keyword>
<dbReference type="STRING" id="320771.Cflav_PD4207"/>
<dbReference type="InterPro" id="IPR011990">
    <property type="entry name" value="TPR-like_helical_dom_sf"/>
</dbReference>
<keyword evidence="5" id="KW-1133">Transmembrane helix</keyword>
<dbReference type="PROSITE" id="PS50005">
    <property type="entry name" value="TPR"/>
    <property type="match status" value="3"/>
</dbReference>
<evidence type="ECO:0000256" key="4">
    <source>
        <dbReference type="SAM" id="Coils"/>
    </source>
</evidence>
<protein>
    <submittedName>
        <fullName evidence="7">TPR repeat-containing protein</fullName>
    </submittedName>
</protein>
<dbReference type="InterPro" id="IPR051685">
    <property type="entry name" value="Ycf3/AcsC/BcsC/TPR_MFPF"/>
</dbReference>
<evidence type="ECO:0000256" key="5">
    <source>
        <dbReference type="SAM" id="Phobius"/>
    </source>
</evidence>
<keyword evidence="5" id="KW-0812">Transmembrane</keyword>
<sequence length="357" mass="39317" precursor="true">MTLRAGLQIVRFRLWLGLAFFCCVATLSAQTNSNDGSSNPRNNPDAAAYSQDTLRSYLQIQDQLHNTDLAIEKNRQEVEAAAARNAEALEVRLKLLETTMNSQRRDELKEMQHSNHVVLIAAGTFIVIAFVVLLFSAFLQWSAVNRLAAATTSITSTRALAGGQPNPMLGMGEVQILSNGSAEHSPAHFLEVLDRLEKRISEMETSLHPAKTLPEILPINQPIPNNNLKSSGHIAQSNGTAPLSHVSDQTAEIAVLLSKGHTLLKLDQVEEALACYDEVLSLDARNTEALVKKGTVLERLQKLDEAIACYDQALETDGNMTMAYLYKGGVYNRLERYTEALECYEKALQTQEKSHAA</sequence>
<feature type="transmembrane region" description="Helical" evidence="5">
    <location>
        <begin position="117"/>
        <end position="139"/>
    </location>
</feature>
<reference evidence="7 8" key="1">
    <citation type="journal article" date="2011" name="J. Bacteriol.">
        <title>Genome sequence of 'Pedosphaera parvula' Ellin514, an aerobic Verrucomicrobial isolate from pasture soil.</title>
        <authorList>
            <person name="Kant R."/>
            <person name="van Passel M.W."/>
            <person name="Sangwan P."/>
            <person name="Palva A."/>
            <person name="Lucas S."/>
            <person name="Copeland A."/>
            <person name="Lapidus A."/>
            <person name="Glavina Del Rio T."/>
            <person name="Dalin E."/>
            <person name="Tice H."/>
            <person name="Bruce D."/>
            <person name="Goodwin L."/>
            <person name="Pitluck S."/>
            <person name="Chertkov O."/>
            <person name="Larimer F.W."/>
            <person name="Land M.L."/>
            <person name="Hauser L."/>
            <person name="Brettin T.S."/>
            <person name="Detter J.C."/>
            <person name="Han S."/>
            <person name="de Vos W.M."/>
            <person name="Janssen P.H."/>
            <person name="Smidt H."/>
        </authorList>
    </citation>
    <scope>NUCLEOTIDE SEQUENCE [LARGE SCALE GENOMIC DNA]</scope>
    <source>
        <strain evidence="7 8">Ellin514</strain>
    </source>
</reference>
<dbReference type="RefSeq" id="WP_007414421.1">
    <property type="nucleotide sequence ID" value="NZ_ABOX02000009.1"/>
</dbReference>
<evidence type="ECO:0000256" key="6">
    <source>
        <dbReference type="SAM" id="SignalP"/>
    </source>
</evidence>
<feature type="repeat" description="TPR" evidence="3">
    <location>
        <begin position="321"/>
        <end position="354"/>
    </location>
</feature>
<dbReference type="Pfam" id="PF13432">
    <property type="entry name" value="TPR_16"/>
    <property type="match status" value="1"/>
</dbReference>
<feature type="coiled-coil region" evidence="4">
    <location>
        <begin position="71"/>
        <end position="106"/>
    </location>
</feature>
<dbReference type="PANTHER" id="PTHR44943:SF4">
    <property type="entry name" value="TPR REPEAT-CONTAINING PROTEIN MJ0798"/>
    <property type="match status" value="1"/>
</dbReference>
<accession>B9XF31</accession>
<feature type="signal peptide" evidence="6">
    <location>
        <begin position="1"/>
        <end position="29"/>
    </location>
</feature>
<dbReference type="Pfam" id="PF13181">
    <property type="entry name" value="TPR_8"/>
    <property type="match status" value="1"/>
</dbReference>
<dbReference type="Gene3D" id="1.25.40.10">
    <property type="entry name" value="Tetratricopeptide repeat domain"/>
    <property type="match status" value="1"/>
</dbReference>
<proteinExistence type="predicted"/>
<comment type="caution">
    <text evidence="7">The sequence shown here is derived from an EMBL/GenBank/DDBJ whole genome shotgun (WGS) entry which is preliminary data.</text>
</comment>
<dbReference type="SMART" id="SM00028">
    <property type="entry name" value="TPR"/>
    <property type="match status" value="3"/>
</dbReference>
<evidence type="ECO:0000256" key="2">
    <source>
        <dbReference type="ARBA" id="ARBA00022803"/>
    </source>
</evidence>
<feature type="repeat" description="TPR" evidence="3">
    <location>
        <begin position="287"/>
        <end position="320"/>
    </location>
</feature>